<dbReference type="STRING" id="1166337.SAMN05192580_2086"/>
<comment type="catalytic activity">
    <reaction evidence="1">
        <text>uridine(34) in tRNA + AH2 + O2 = 5-hydroxyuridine(34) in tRNA + A + H2O</text>
        <dbReference type="Rhea" id="RHEA:64224"/>
        <dbReference type="Rhea" id="RHEA-COMP:11727"/>
        <dbReference type="Rhea" id="RHEA-COMP:13381"/>
        <dbReference type="ChEBI" id="CHEBI:13193"/>
        <dbReference type="ChEBI" id="CHEBI:15377"/>
        <dbReference type="ChEBI" id="CHEBI:15379"/>
        <dbReference type="ChEBI" id="CHEBI:17499"/>
        <dbReference type="ChEBI" id="CHEBI:65315"/>
        <dbReference type="ChEBI" id="CHEBI:136877"/>
    </reaction>
</comment>
<dbReference type="Gene3D" id="3.30.70.100">
    <property type="match status" value="1"/>
</dbReference>
<evidence type="ECO:0000259" key="2">
    <source>
        <dbReference type="PROSITE" id="PS50206"/>
    </source>
</evidence>
<keyword evidence="4" id="KW-1185">Reference proteome</keyword>
<protein>
    <recommendedName>
        <fullName evidence="1">tRNA uridine(34) hydroxylase</fullName>
        <ecNumber evidence="1">1.14.-.-</ecNumber>
    </recommendedName>
    <alternativeName>
        <fullName evidence="1">tRNA hydroxylation protein O</fullName>
    </alternativeName>
</protein>
<dbReference type="InterPro" id="IPR020936">
    <property type="entry name" value="TrhO"/>
</dbReference>
<dbReference type="SUPFAM" id="SSF52821">
    <property type="entry name" value="Rhodanese/Cell cycle control phosphatase"/>
    <property type="match status" value="1"/>
</dbReference>
<comment type="similarity">
    <text evidence="1">Belongs to the TrhO family.</text>
</comment>
<gene>
    <name evidence="1" type="primary">trhO</name>
    <name evidence="3" type="ORF">SAMN05192580_2086</name>
</gene>
<evidence type="ECO:0000313" key="3">
    <source>
        <dbReference type="EMBL" id="SFR96865.1"/>
    </source>
</evidence>
<dbReference type="NCBIfam" id="NF001136">
    <property type="entry name" value="PRK00142.1-4"/>
    <property type="match status" value="1"/>
</dbReference>
<dbReference type="InterPro" id="IPR040503">
    <property type="entry name" value="TRHO_N"/>
</dbReference>
<dbReference type="RefSeq" id="WP_242653441.1">
    <property type="nucleotide sequence ID" value="NZ_FOZG01000002.1"/>
</dbReference>
<dbReference type="PANTHER" id="PTHR43268">
    <property type="entry name" value="THIOSULFATE SULFURTRANSFERASE/RHODANESE-LIKE DOMAIN-CONTAINING PROTEIN 2"/>
    <property type="match status" value="1"/>
</dbReference>
<dbReference type="InterPro" id="IPR001763">
    <property type="entry name" value="Rhodanese-like_dom"/>
</dbReference>
<comment type="function">
    <text evidence="1">Catalyzes oxygen-dependent 5-hydroxyuridine (ho5U) modification at position 34 in tRNAs.</text>
</comment>
<accession>A0A1I6L082</accession>
<dbReference type="HAMAP" id="MF_00469">
    <property type="entry name" value="TrhO"/>
    <property type="match status" value="1"/>
</dbReference>
<name>A0A1I6L082_9SPHN</name>
<dbReference type="GO" id="GO:0006400">
    <property type="term" value="P:tRNA modification"/>
    <property type="evidence" value="ECO:0007669"/>
    <property type="project" value="UniProtKB-UniRule"/>
</dbReference>
<evidence type="ECO:0000313" key="4">
    <source>
        <dbReference type="Proteomes" id="UP000198824"/>
    </source>
</evidence>
<dbReference type="CDD" id="cd01518">
    <property type="entry name" value="RHOD_YceA"/>
    <property type="match status" value="1"/>
</dbReference>
<dbReference type="InterPro" id="IPR036873">
    <property type="entry name" value="Rhodanese-like_dom_sf"/>
</dbReference>
<dbReference type="GO" id="GO:0016705">
    <property type="term" value="F:oxidoreductase activity, acting on paired donors, with incorporation or reduction of molecular oxygen"/>
    <property type="evidence" value="ECO:0007669"/>
    <property type="project" value="UniProtKB-UniRule"/>
</dbReference>
<dbReference type="Pfam" id="PF17773">
    <property type="entry name" value="UPF0176_N"/>
    <property type="match status" value="1"/>
</dbReference>
<organism evidence="3 4">
    <name type="scientific">Sphingomonas jatrophae</name>
    <dbReference type="NCBI Taxonomy" id="1166337"/>
    <lineage>
        <taxon>Bacteria</taxon>
        <taxon>Pseudomonadati</taxon>
        <taxon>Pseudomonadota</taxon>
        <taxon>Alphaproteobacteria</taxon>
        <taxon>Sphingomonadales</taxon>
        <taxon>Sphingomonadaceae</taxon>
        <taxon>Sphingomonas</taxon>
    </lineage>
</organism>
<dbReference type="Gene3D" id="3.40.250.10">
    <property type="entry name" value="Rhodanese-like domain"/>
    <property type="match status" value="1"/>
</dbReference>
<dbReference type="Proteomes" id="UP000198824">
    <property type="component" value="Unassembled WGS sequence"/>
</dbReference>
<dbReference type="AlphaFoldDB" id="A0A1I6L082"/>
<dbReference type="EC" id="1.14.-.-" evidence="1"/>
<dbReference type="Pfam" id="PF00581">
    <property type="entry name" value="Rhodanese"/>
    <property type="match status" value="1"/>
</dbReference>
<dbReference type="PANTHER" id="PTHR43268:SF3">
    <property type="entry name" value="RHODANESE-LIKE DOMAIN-CONTAINING PROTEIN 7-RELATED"/>
    <property type="match status" value="1"/>
</dbReference>
<dbReference type="PROSITE" id="PS50206">
    <property type="entry name" value="RHODANESE_3"/>
    <property type="match status" value="1"/>
</dbReference>
<keyword evidence="1" id="KW-0560">Oxidoreductase</keyword>
<reference evidence="3 4" key="1">
    <citation type="submission" date="2016-10" db="EMBL/GenBank/DDBJ databases">
        <authorList>
            <person name="de Groot N.N."/>
        </authorList>
    </citation>
    <scope>NUCLEOTIDE SEQUENCE [LARGE SCALE GENOMIC DNA]</scope>
    <source>
        <strain evidence="3 4">S5-249</strain>
    </source>
</reference>
<proteinExistence type="inferred from homology"/>
<feature type="domain" description="Rhodanese" evidence="2">
    <location>
        <begin position="130"/>
        <end position="228"/>
    </location>
</feature>
<dbReference type="EMBL" id="FOZG01000002">
    <property type="protein sequence ID" value="SFR96865.1"/>
    <property type="molecule type" value="Genomic_DNA"/>
</dbReference>
<keyword evidence="1" id="KW-0819">tRNA processing</keyword>
<dbReference type="SMART" id="SM00450">
    <property type="entry name" value="RHOD"/>
    <property type="match status" value="1"/>
</dbReference>
<sequence length="324" mass="35268">MNDPASSQPALSVAALYRFARFADPAAIQAPLERICRAQGIRGTLLLAAEGINGTIAGPHDGIAAVLDHIRALPDCADLDVKLSSATAMPFHRLKVRLKREIVTMGQPGIDPRASVGTYVEAQDWNALIADPDTIVIDTRNRYEVAVGSFAGAIDPQTDSFRDFPAWFRRRREDLLGRGRPPKVAMFCTGGIRCEKSTAFLKQEGIEQVFHLKGGILNYLAQVPAEESLWQAECFVFDERVAIGHGLTPGSYTLCRACRRPVGAADTLHPLYEAGVSCAACHAERSDDQRASYRERHRQEALAAAEGRVHVGAVLPGRPDDTDV</sequence>
<evidence type="ECO:0000256" key="1">
    <source>
        <dbReference type="HAMAP-Rule" id="MF_00469"/>
    </source>
</evidence>